<dbReference type="KEGG" id="cvn:111109833"/>
<dbReference type="PANTHER" id="PTHR24243:SF230">
    <property type="entry name" value="G-PROTEIN COUPLED RECEPTORS FAMILY 1 PROFILE DOMAIN-CONTAINING PROTEIN"/>
    <property type="match status" value="1"/>
</dbReference>
<feature type="transmembrane region" description="Helical" evidence="9">
    <location>
        <begin position="153"/>
        <end position="178"/>
    </location>
</feature>
<feature type="transmembrane region" description="Helical" evidence="9">
    <location>
        <begin position="198"/>
        <end position="225"/>
    </location>
</feature>
<feature type="transmembrane region" description="Helical" evidence="9">
    <location>
        <begin position="113"/>
        <end position="132"/>
    </location>
</feature>
<evidence type="ECO:0000259" key="10">
    <source>
        <dbReference type="PROSITE" id="PS50262"/>
    </source>
</evidence>
<sequence length="439" mass="49672">MAYSLSENQSNVTLVPLANSTEPLPPIDSVSSGLLIFVKNANRYILPVIIAIGFIGNVISFLVFRFTALKKISTSVYLAALAFSDTGFLLCVWIVWFDNMDMHFFHTNGVCQIVVYLTFVFSFTSVWFVNAFTMEMYISVFHPSKASKVCRPLYARIVVICISTFAGIFYAFSLWTASVVTFDGDQKCLFRQNAQTTMILSILDTFLTLLIPFLMIIFMITRLLVDVSSLYKRQTTSSGEYAGGHSRADTVTDSLAGEEPLSNSESPTRNQANEDQGNRAQSKLKQMLLVVVMVFLVMNLPSHAIRVQSFVRSLVDHTYRTDATEALWQQLFQILYYLNFGVNFILYSLCAKSFRVCLMRLPSELCQTNCRCVRVKWTRLISVLTRSKDIDENERRVQEHSRLVDIHLSAMHLSQIPSFDSEYVCKSPPCLLSPDSTAV</sequence>
<dbReference type="Proteomes" id="UP000694844">
    <property type="component" value="Chromosome 8"/>
</dbReference>
<reference evidence="12 13" key="1">
    <citation type="submission" date="2025-04" db="UniProtKB">
        <authorList>
            <consortium name="RefSeq"/>
        </authorList>
    </citation>
    <scope>IDENTIFICATION</scope>
    <source>
        <tissue evidence="12 13">Whole sample</tissue>
    </source>
</reference>
<dbReference type="PRINTS" id="PR00237">
    <property type="entry name" value="GPCRRHODOPSN"/>
</dbReference>
<dbReference type="PROSITE" id="PS50262">
    <property type="entry name" value="G_PROTEIN_RECEP_F1_2"/>
    <property type="match status" value="1"/>
</dbReference>
<proteinExistence type="predicted"/>
<evidence type="ECO:0000256" key="4">
    <source>
        <dbReference type="ARBA" id="ARBA00023040"/>
    </source>
</evidence>
<dbReference type="Gene3D" id="1.20.1070.10">
    <property type="entry name" value="Rhodopsin 7-helix transmembrane proteins"/>
    <property type="match status" value="1"/>
</dbReference>
<keyword evidence="11" id="KW-1185">Reference proteome</keyword>
<feature type="domain" description="G-protein coupled receptors family 1 profile" evidence="10">
    <location>
        <begin position="56"/>
        <end position="347"/>
    </location>
</feature>
<evidence type="ECO:0000256" key="9">
    <source>
        <dbReference type="SAM" id="Phobius"/>
    </source>
</evidence>
<name>A0A8B8BEJ5_CRAVI</name>
<keyword evidence="6" id="KW-0675">Receptor</keyword>
<organism evidence="11 13">
    <name type="scientific">Crassostrea virginica</name>
    <name type="common">Eastern oyster</name>
    <dbReference type="NCBI Taxonomy" id="6565"/>
    <lineage>
        <taxon>Eukaryota</taxon>
        <taxon>Metazoa</taxon>
        <taxon>Spiralia</taxon>
        <taxon>Lophotrochozoa</taxon>
        <taxon>Mollusca</taxon>
        <taxon>Bivalvia</taxon>
        <taxon>Autobranchia</taxon>
        <taxon>Pteriomorphia</taxon>
        <taxon>Ostreida</taxon>
        <taxon>Ostreoidea</taxon>
        <taxon>Ostreidae</taxon>
        <taxon>Crassostrea</taxon>
    </lineage>
</organism>
<dbReference type="GO" id="GO:0005886">
    <property type="term" value="C:plasma membrane"/>
    <property type="evidence" value="ECO:0007669"/>
    <property type="project" value="TreeGrafter"/>
</dbReference>
<protein>
    <submittedName>
        <fullName evidence="12 13">Thyrotropin-releasing hormone receptor-like</fullName>
    </submittedName>
</protein>
<gene>
    <name evidence="12 13" type="primary">LOC111109833</name>
</gene>
<evidence type="ECO:0000256" key="2">
    <source>
        <dbReference type="ARBA" id="ARBA00022692"/>
    </source>
</evidence>
<dbReference type="RefSeq" id="XP_022301789.1">
    <property type="nucleotide sequence ID" value="XM_022446081.1"/>
</dbReference>
<feature type="transmembrane region" description="Helical" evidence="9">
    <location>
        <begin position="44"/>
        <end position="64"/>
    </location>
</feature>
<evidence type="ECO:0000256" key="5">
    <source>
        <dbReference type="ARBA" id="ARBA00023136"/>
    </source>
</evidence>
<keyword evidence="5 9" id="KW-0472">Membrane</keyword>
<keyword evidence="7" id="KW-0807">Transducer</keyword>
<keyword evidence="2 9" id="KW-0812">Transmembrane</keyword>
<evidence type="ECO:0000313" key="11">
    <source>
        <dbReference type="Proteomes" id="UP000694844"/>
    </source>
</evidence>
<dbReference type="GO" id="GO:0004930">
    <property type="term" value="F:G protein-coupled receptor activity"/>
    <property type="evidence" value="ECO:0007669"/>
    <property type="project" value="UniProtKB-KW"/>
</dbReference>
<dbReference type="OrthoDB" id="6155320at2759"/>
<dbReference type="AlphaFoldDB" id="A0A8B8BEJ5"/>
<feature type="transmembrane region" description="Helical" evidence="9">
    <location>
        <begin position="76"/>
        <end position="97"/>
    </location>
</feature>
<evidence type="ECO:0000256" key="3">
    <source>
        <dbReference type="ARBA" id="ARBA00022989"/>
    </source>
</evidence>
<dbReference type="InterPro" id="IPR000276">
    <property type="entry name" value="GPCR_Rhodpsn"/>
</dbReference>
<feature type="transmembrane region" description="Helical" evidence="9">
    <location>
        <begin position="287"/>
        <end position="307"/>
    </location>
</feature>
<comment type="subcellular location">
    <subcellularLocation>
        <location evidence="1">Membrane</location>
        <topology evidence="1">Multi-pass membrane protein</topology>
    </subcellularLocation>
</comment>
<evidence type="ECO:0000256" key="1">
    <source>
        <dbReference type="ARBA" id="ARBA00004141"/>
    </source>
</evidence>
<dbReference type="SUPFAM" id="SSF81321">
    <property type="entry name" value="Family A G protein-coupled receptor-like"/>
    <property type="match status" value="1"/>
</dbReference>
<keyword evidence="3 9" id="KW-1133">Transmembrane helix</keyword>
<evidence type="ECO:0000313" key="12">
    <source>
        <dbReference type="RefSeq" id="XP_022301789.1"/>
    </source>
</evidence>
<evidence type="ECO:0000256" key="8">
    <source>
        <dbReference type="SAM" id="MobiDB-lite"/>
    </source>
</evidence>
<dbReference type="GeneID" id="111109833"/>
<feature type="transmembrane region" description="Helical" evidence="9">
    <location>
        <begin position="327"/>
        <end position="350"/>
    </location>
</feature>
<feature type="compositionally biased region" description="Polar residues" evidence="8">
    <location>
        <begin position="261"/>
        <end position="277"/>
    </location>
</feature>
<evidence type="ECO:0000256" key="7">
    <source>
        <dbReference type="ARBA" id="ARBA00023224"/>
    </source>
</evidence>
<dbReference type="Pfam" id="PF00001">
    <property type="entry name" value="7tm_1"/>
    <property type="match status" value="1"/>
</dbReference>
<evidence type="ECO:0000256" key="6">
    <source>
        <dbReference type="ARBA" id="ARBA00023170"/>
    </source>
</evidence>
<dbReference type="RefSeq" id="XP_022301790.1">
    <property type="nucleotide sequence ID" value="XM_022446082.1"/>
</dbReference>
<dbReference type="PANTHER" id="PTHR24243">
    <property type="entry name" value="G-PROTEIN COUPLED RECEPTOR"/>
    <property type="match status" value="1"/>
</dbReference>
<feature type="region of interest" description="Disordered" evidence="8">
    <location>
        <begin position="257"/>
        <end position="277"/>
    </location>
</feature>
<keyword evidence="4" id="KW-0297">G-protein coupled receptor</keyword>
<evidence type="ECO:0000313" key="13">
    <source>
        <dbReference type="RefSeq" id="XP_022301790.1"/>
    </source>
</evidence>
<accession>A0A8B8BEJ5</accession>
<dbReference type="InterPro" id="IPR017452">
    <property type="entry name" value="GPCR_Rhodpsn_7TM"/>
</dbReference>